<gene>
    <name evidence="2" type="ORF">E4665_11280</name>
</gene>
<dbReference type="InterPro" id="IPR000182">
    <property type="entry name" value="GNAT_dom"/>
</dbReference>
<organism evidence="2 3">
    <name type="scientific">Sporolactobacillus shoreae</name>
    <dbReference type="NCBI Taxonomy" id="1465501"/>
    <lineage>
        <taxon>Bacteria</taxon>
        <taxon>Bacillati</taxon>
        <taxon>Bacillota</taxon>
        <taxon>Bacilli</taxon>
        <taxon>Bacillales</taxon>
        <taxon>Sporolactobacillaceae</taxon>
        <taxon>Sporolactobacillus</taxon>
    </lineage>
</organism>
<sequence>MSDKNVYEECPVYHTEAVSLKQTTLDDAEELLKCYSDEKAVPFFNADNCPDNFHYTTPEQMRSEINFWNRSYQTKWFVRWTVIQNDSSEKIGSIEMFNRGTEACIGSHGVLRIDLRSDHENRQIIESILEIANRHFYEDFDVTCILTKAIPTAKERILSLTRMGYTPISFEKAHYYARKENL</sequence>
<evidence type="ECO:0000259" key="1">
    <source>
        <dbReference type="Pfam" id="PF13302"/>
    </source>
</evidence>
<dbReference type="InterPro" id="IPR016181">
    <property type="entry name" value="Acyl_CoA_acyltransferase"/>
</dbReference>
<dbReference type="EMBL" id="SRJD01000012">
    <property type="protein sequence ID" value="TGA97677.1"/>
    <property type="molecule type" value="Genomic_DNA"/>
</dbReference>
<dbReference type="OrthoDB" id="359038at2"/>
<evidence type="ECO:0000313" key="3">
    <source>
        <dbReference type="Proteomes" id="UP000298347"/>
    </source>
</evidence>
<keyword evidence="3" id="KW-1185">Reference proteome</keyword>
<dbReference type="AlphaFoldDB" id="A0A4Z0GMZ9"/>
<dbReference type="RefSeq" id="WP_135348887.1">
    <property type="nucleotide sequence ID" value="NZ_SRJD01000012.1"/>
</dbReference>
<proteinExistence type="predicted"/>
<comment type="caution">
    <text evidence="2">The sequence shown here is derived from an EMBL/GenBank/DDBJ whole genome shotgun (WGS) entry which is preliminary data.</text>
</comment>
<evidence type="ECO:0000313" key="2">
    <source>
        <dbReference type="EMBL" id="TGA97677.1"/>
    </source>
</evidence>
<protein>
    <submittedName>
        <fullName evidence="2">N-acetyltransferase</fullName>
    </submittedName>
</protein>
<dbReference type="GO" id="GO:0016747">
    <property type="term" value="F:acyltransferase activity, transferring groups other than amino-acyl groups"/>
    <property type="evidence" value="ECO:0007669"/>
    <property type="project" value="InterPro"/>
</dbReference>
<name>A0A4Z0GMZ9_9BACL</name>
<dbReference type="SUPFAM" id="SSF55729">
    <property type="entry name" value="Acyl-CoA N-acyltransferases (Nat)"/>
    <property type="match status" value="1"/>
</dbReference>
<dbReference type="Pfam" id="PF13302">
    <property type="entry name" value="Acetyltransf_3"/>
    <property type="match status" value="1"/>
</dbReference>
<dbReference type="Gene3D" id="3.40.630.30">
    <property type="match status" value="1"/>
</dbReference>
<keyword evidence="2" id="KW-0808">Transferase</keyword>
<feature type="domain" description="N-acetyltransferase" evidence="1">
    <location>
        <begin position="20"/>
        <end position="144"/>
    </location>
</feature>
<accession>A0A4Z0GMZ9</accession>
<reference evidence="2 3" key="1">
    <citation type="journal article" date="2015" name="Int. J. Syst. Evol. Microbiol.">
        <title>Sporolactobacillus shoreae sp. nov. and Sporolactobacillus spathodeae sp. nov., two spore-forming lactic acid bacteria isolated from tree barks in Thailand.</title>
        <authorList>
            <person name="Thamacharoensuk T."/>
            <person name="Kitahara M."/>
            <person name="Ohkuma M."/>
            <person name="Thongchul N."/>
            <person name="Tanasupawat S."/>
        </authorList>
    </citation>
    <scope>NUCLEOTIDE SEQUENCE [LARGE SCALE GENOMIC DNA]</scope>
    <source>
        <strain evidence="2 3">BK92</strain>
    </source>
</reference>
<dbReference type="Proteomes" id="UP000298347">
    <property type="component" value="Unassembled WGS sequence"/>
</dbReference>